<dbReference type="STRING" id="1367849.GCA_000518585_01022"/>
<dbReference type="Proteomes" id="UP000298545">
    <property type="component" value="Chromosome circular"/>
</dbReference>
<sequence>MTGNEAVLVAAKKKKLSEKKRKRKETAPERSDPTFAVALGGGGARGICHINVIEAMDELGIRPSAIAGASIGSIMGAGMAAGMSGKEIREYTLELMGKKGSVANRLWSLGPASMRHAAFGFRLGQFNLELILDALLPSALPRDFAELGIPLKVIATDYYAQMEVICESGDLRQALAASSAIPALFMPIRMNERIMIDGGIFNPVPYEHLLDDADIVIAVDVVGGPEGDGTTMPNRIESLFGASQLMMQSAIGLKLRMRPPHIFLRPPVNRFRVLDFLKAHEVLNESDGIKDDLKRQIDMQIELFHRGRGLDI</sequence>
<dbReference type="GO" id="GO:0016787">
    <property type="term" value="F:hydrolase activity"/>
    <property type="evidence" value="ECO:0007669"/>
    <property type="project" value="UniProtKB-UniRule"/>
</dbReference>
<dbReference type="PANTHER" id="PTHR14226:SF29">
    <property type="entry name" value="NEUROPATHY TARGET ESTERASE SWS"/>
    <property type="match status" value="1"/>
</dbReference>
<dbReference type="OrthoDB" id="5290098at2"/>
<protein>
    <submittedName>
        <fullName evidence="7">Patatin-like phospholipase family protein</fullName>
    </submittedName>
</protein>
<feature type="short sequence motif" description="GXGXXG" evidence="4">
    <location>
        <begin position="41"/>
        <end position="46"/>
    </location>
</feature>
<evidence type="ECO:0000313" key="10">
    <source>
        <dbReference type="Proteomes" id="UP000826513"/>
    </source>
</evidence>
<reference evidence="8 10" key="2">
    <citation type="submission" date="2021-03" db="EMBL/GenBank/DDBJ databases">
        <title>Rapid diversification of plasmids in a genus of pathogenic and nitrogen fixing bacteria.</title>
        <authorList>
            <person name="Weisberg A.J."/>
            <person name="Miller M."/>
            <person name="Ream W."/>
            <person name="Grunwald N.J."/>
            <person name="Chang J.H."/>
        </authorList>
    </citation>
    <scope>NUCLEOTIDE SEQUENCE [LARGE SCALE GENOMIC DNA]</scope>
    <source>
        <strain evidence="8 10">AF3.44</strain>
    </source>
</reference>
<dbReference type="AlphaFoldDB" id="A0A4D7DM90"/>
<evidence type="ECO:0000313" key="7">
    <source>
        <dbReference type="EMBL" id="QCI98613.1"/>
    </source>
</evidence>
<dbReference type="PANTHER" id="PTHR14226">
    <property type="entry name" value="NEUROPATHY TARGET ESTERASE/SWISS CHEESE D.MELANOGASTER"/>
    <property type="match status" value="1"/>
</dbReference>
<keyword evidence="10" id="KW-1185">Reference proteome</keyword>
<evidence type="ECO:0000256" key="1">
    <source>
        <dbReference type="ARBA" id="ARBA00022801"/>
    </source>
</evidence>
<dbReference type="InterPro" id="IPR002641">
    <property type="entry name" value="PNPLA_dom"/>
</dbReference>
<dbReference type="SUPFAM" id="SSF52151">
    <property type="entry name" value="FabD/lysophospholipase-like"/>
    <property type="match status" value="1"/>
</dbReference>
<dbReference type="Proteomes" id="UP000826513">
    <property type="component" value="Chromosome 1"/>
</dbReference>
<keyword evidence="3 4" id="KW-0443">Lipid metabolism</keyword>
<evidence type="ECO:0000313" key="9">
    <source>
        <dbReference type="Proteomes" id="UP000298545"/>
    </source>
</evidence>
<dbReference type="InterPro" id="IPR050301">
    <property type="entry name" value="NTE"/>
</dbReference>
<dbReference type="EMBL" id="CP072167">
    <property type="protein sequence ID" value="QYA05923.1"/>
    <property type="molecule type" value="Genomic_DNA"/>
</dbReference>
<proteinExistence type="predicted"/>
<name>A0A4D7DM90_9HYPH</name>
<feature type="domain" description="PNPLA" evidence="6">
    <location>
        <begin position="37"/>
        <end position="210"/>
    </location>
</feature>
<dbReference type="InterPro" id="IPR016035">
    <property type="entry name" value="Acyl_Trfase/lysoPLipase"/>
</dbReference>
<evidence type="ECO:0000256" key="5">
    <source>
        <dbReference type="SAM" id="MobiDB-lite"/>
    </source>
</evidence>
<evidence type="ECO:0000256" key="2">
    <source>
        <dbReference type="ARBA" id="ARBA00022963"/>
    </source>
</evidence>
<organism evidence="7 9">
    <name type="scientific">Agrobacterium larrymoorei</name>
    <dbReference type="NCBI Taxonomy" id="160699"/>
    <lineage>
        <taxon>Bacteria</taxon>
        <taxon>Pseudomonadati</taxon>
        <taxon>Pseudomonadota</taxon>
        <taxon>Alphaproteobacteria</taxon>
        <taxon>Hyphomicrobiales</taxon>
        <taxon>Rhizobiaceae</taxon>
        <taxon>Rhizobium/Agrobacterium group</taxon>
        <taxon>Agrobacterium</taxon>
    </lineage>
</organism>
<dbReference type="EMBL" id="CP039691">
    <property type="protein sequence ID" value="QCI98613.1"/>
    <property type="molecule type" value="Genomic_DNA"/>
</dbReference>
<dbReference type="PROSITE" id="PS51635">
    <property type="entry name" value="PNPLA"/>
    <property type="match status" value="1"/>
</dbReference>
<evidence type="ECO:0000313" key="8">
    <source>
        <dbReference type="EMBL" id="QYA05923.1"/>
    </source>
</evidence>
<evidence type="ECO:0000256" key="3">
    <source>
        <dbReference type="ARBA" id="ARBA00023098"/>
    </source>
</evidence>
<dbReference type="Pfam" id="PF01734">
    <property type="entry name" value="Patatin"/>
    <property type="match status" value="1"/>
</dbReference>
<feature type="short sequence motif" description="GXSXG" evidence="4">
    <location>
        <begin position="68"/>
        <end position="72"/>
    </location>
</feature>
<accession>A0A4D7DM90</accession>
<evidence type="ECO:0000259" key="6">
    <source>
        <dbReference type="PROSITE" id="PS51635"/>
    </source>
</evidence>
<feature type="short sequence motif" description="DGA/G" evidence="4">
    <location>
        <begin position="197"/>
        <end position="199"/>
    </location>
</feature>
<gene>
    <name evidence="7" type="ORF">CFBP5473_12340</name>
    <name evidence="8" type="ORF">J5285_07395</name>
</gene>
<reference evidence="7 9" key="1">
    <citation type="submission" date="2019-04" db="EMBL/GenBank/DDBJ databases">
        <title>Complete genome sequence of Agrobacterium larrymoorei CFBP5473.</title>
        <authorList>
            <person name="Haryono M."/>
            <person name="Chou L."/>
            <person name="Lin Y.-C."/>
            <person name="Lai E.-M."/>
            <person name="Kuo C.-H."/>
        </authorList>
    </citation>
    <scope>NUCLEOTIDE SEQUENCE [LARGE SCALE GENOMIC DNA]</scope>
    <source>
        <strain evidence="7 9">CFBP5473</strain>
    </source>
</reference>
<dbReference type="KEGG" id="alf:CFBP5473_12340"/>
<keyword evidence="2 4" id="KW-0442">Lipid degradation</keyword>
<feature type="active site" description="Proton acceptor" evidence="4">
    <location>
        <position position="197"/>
    </location>
</feature>
<dbReference type="GO" id="GO:0016042">
    <property type="term" value="P:lipid catabolic process"/>
    <property type="evidence" value="ECO:0007669"/>
    <property type="project" value="UniProtKB-UniRule"/>
</dbReference>
<evidence type="ECO:0000256" key="4">
    <source>
        <dbReference type="PROSITE-ProRule" id="PRU01161"/>
    </source>
</evidence>
<feature type="active site" description="Nucleophile" evidence="4">
    <location>
        <position position="70"/>
    </location>
</feature>
<feature type="compositionally biased region" description="Basic residues" evidence="5">
    <location>
        <begin position="11"/>
        <end position="24"/>
    </location>
</feature>
<feature type="region of interest" description="Disordered" evidence="5">
    <location>
        <begin position="11"/>
        <end position="35"/>
    </location>
</feature>
<dbReference type="Gene3D" id="3.40.1090.10">
    <property type="entry name" value="Cytosolic phospholipase A2 catalytic domain"/>
    <property type="match status" value="2"/>
</dbReference>
<keyword evidence="1 4" id="KW-0378">Hydrolase</keyword>